<evidence type="ECO:0000313" key="2">
    <source>
        <dbReference type="Proteomes" id="UP000230233"/>
    </source>
</evidence>
<proteinExistence type="predicted"/>
<gene>
    <name evidence="1" type="primary">Cnig_chr_IV.g14854</name>
    <name evidence="1" type="ORF">B9Z55_014854</name>
</gene>
<comment type="caution">
    <text evidence="1">The sequence shown here is derived from an EMBL/GenBank/DDBJ whole genome shotgun (WGS) entry which is preliminary data.</text>
</comment>
<reference evidence="2" key="1">
    <citation type="submission" date="2017-10" db="EMBL/GenBank/DDBJ databases">
        <title>Rapid genome shrinkage in a self-fertile nematode reveals novel sperm competition proteins.</title>
        <authorList>
            <person name="Yin D."/>
            <person name="Schwarz E.M."/>
            <person name="Thomas C.G."/>
            <person name="Felde R.L."/>
            <person name="Korf I.F."/>
            <person name="Cutter A.D."/>
            <person name="Schartner C.M."/>
            <person name="Ralston E.J."/>
            <person name="Meyer B.J."/>
            <person name="Haag E.S."/>
        </authorList>
    </citation>
    <scope>NUCLEOTIDE SEQUENCE [LARGE SCALE GENOMIC DNA]</scope>
    <source>
        <strain evidence="2">JU1422</strain>
    </source>
</reference>
<organism evidence="1 2">
    <name type="scientific">Caenorhabditis nigoni</name>
    <dbReference type="NCBI Taxonomy" id="1611254"/>
    <lineage>
        <taxon>Eukaryota</taxon>
        <taxon>Metazoa</taxon>
        <taxon>Ecdysozoa</taxon>
        <taxon>Nematoda</taxon>
        <taxon>Chromadorea</taxon>
        <taxon>Rhabditida</taxon>
        <taxon>Rhabditina</taxon>
        <taxon>Rhabditomorpha</taxon>
        <taxon>Rhabditoidea</taxon>
        <taxon>Rhabditidae</taxon>
        <taxon>Peloderinae</taxon>
        <taxon>Caenorhabditis</taxon>
    </lineage>
</organism>
<dbReference type="EMBL" id="PDUG01000004">
    <property type="protein sequence ID" value="PIC35521.1"/>
    <property type="molecule type" value="Genomic_DNA"/>
</dbReference>
<dbReference type="AlphaFoldDB" id="A0A2G5U827"/>
<sequence length="213" mass="25118">MEQGQKDEADRLKRVRVAEREKLIERLTSGLVDQVIYVIVDEEVRKAKIVRKQMIAKDWVFSVTVCQNSGYCKSGIFNAPDDWIRSKRKSLESVLNDKQPTHEWVRNSLFQCPDTSLYVARRHLEDWEPSTGLPEDVKDKLKRKRESFEPVCEEHLLKKKRDEAQLYEEVKKEDLYLKKVTSEADALLDETLRYTAELDRMMADIKSRRVDEL</sequence>
<name>A0A2G5U827_9PELO</name>
<evidence type="ECO:0000313" key="1">
    <source>
        <dbReference type="EMBL" id="PIC35521.1"/>
    </source>
</evidence>
<accession>A0A2G5U827</accession>
<keyword evidence="2" id="KW-1185">Reference proteome</keyword>
<protein>
    <submittedName>
        <fullName evidence="1">Uncharacterized protein</fullName>
    </submittedName>
</protein>
<dbReference type="Proteomes" id="UP000230233">
    <property type="component" value="Chromosome IV"/>
</dbReference>